<dbReference type="InterPro" id="IPR007992">
    <property type="entry name" value="CybS"/>
</dbReference>
<evidence type="ECO:0000256" key="10">
    <source>
        <dbReference type="PIRSR" id="PIRSR607992-1"/>
    </source>
</evidence>
<keyword evidence="3" id="KW-0813">Transport</keyword>
<dbReference type="AlphaFoldDB" id="A0AA48L799"/>
<dbReference type="EMBL" id="AP028216">
    <property type="protein sequence ID" value="BEI93235.1"/>
    <property type="molecule type" value="Genomic_DNA"/>
</dbReference>
<keyword evidence="14" id="KW-1185">Reference proteome</keyword>
<dbReference type="PANTHER" id="PTHR13337">
    <property type="entry name" value="SUCCINATE DEHYDROGENASE"/>
    <property type="match status" value="1"/>
</dbReference>
<dbReference type="PANTHER" id="PTHR13337:SF2">
    <property type="entry name" value="SUCCINATE DEHYDROGENASE [UBIQUINONE] CYTOCHROME B SMALL SUBUNIT, MITOCHONDRIAL"/>
    <property type="match status" value="1"/>
</dbReference>
<feature type="binding site" description="axial binding residue" evidence="11">
    <location>
        <position position="116"/>
    </location>
    <ligand>
        <name>heme b</name>
        <dbReference type="ChEBI" id="CHEBI:60344"/>
        <note>ligand shared with SDHC</note>
    </ligand>
    <ligandPart>
        <name>Fe</name>
        <dbReference type="ChEBI" id="CHEBI:18248"/>
    </ligandPart>
</feature>
<name>A0AA48L799_9TREE</name>
<comment type="subcellular location">
    <subcellularLocation>
        <location evidence="1 12">Mitochondrion inner membrane</location>
        <topology evidence="1 12">Multi-pass membrane protein</topology>
    </subcellularLocation>
</comment>
<evidence type="ECO:0000313" key="13">
    <source>
        <dbReference type="EMBL" id="BEI93235.1"/>
    </source>
</evidence>
<evidence type="ECO:0000256" key="12">
    <source>
        <dbReference type="RuleBase" id="RU364031"/>
    </source>
</evidence>
<dbReference type="GO" id="GO:0048039">
    <property type="term" value="F:ubiquinone binding"/>
    <property type="evidence" value="ECO:0007669"/>
    <property type="project" value="TreeGrafter"/>
</dbReference>
<dbReference type="GO" id="GO:0005743">
    <property type="term" value="C:mitochondrial inner membrane"/>
    <property type="evidence" value="ECO:0007669"/>
    <property type="project" value="UniProtKB-SubCell"/>
</dbReference>
<reference evidence="13" key="1">
    <citation type="journal article" date="2023" name="BMC Genomics">
        <title>Chromosome-level genome assemblies of Cutaneotrichosporon spp. (Trichosporonales, Basidiomycota) reveal imbalanced evolution between nucleotide sequences and chromosome synteny.</title>
        <authorList>
            <person name="Kobayashi Y."/>
            <person name="Kayamori A."/>
            <person name="Aoki K."/>
            <person name="Shiwa Y."/>
            <person name="Matsutani M."/>
            <person name="Fujita N."/>
            <person name="Sugita T."/>
            <person name="Iwasaki W."/>
            <person name="Tanaka N."/>
            <person name="Takashima M."/>
        </authorList>
    </citation>
    <scope>NUCLEOTIDE SEQUENCE</scope>
    <source>
        <strain evidence="13">HIS019</strain>
    </source>
</reference>
<keyword evidence="8 12" id="KW-0496">Mitochondrion</keyword>
<dbReference type="InterPro" id="IPR034804">
    <property type="entry name" value="SQR/QFR_C/D"/>
</dbReference>
<dbReference type="GO" id="GO:0006099">
    <property type="term" value="P:tricarboxylic acid cycle"/>
    <property type="evidence" value="ECO:0007669"/>
    <property type="project" value="TreeGrafter"/>
</dbReference>
<feature type="binding site" evidence="10">
    <location>
        <position position="128"/>
    </location>
    <ligand>
        <name>a ubiquinone</name>
        <dbReference type="ChEBI" id="CHEBI:16389"/>
        <note>ligand shared with IP/SDHB</note>
    </ligand>
</feature>
<dbReference type="GO" id="GO:0006121">
    <property type="term" value="P:mitochondrial electron transport, succinate to ubiquinone"/>
    <property type="evidence" value="ECO:0007669"/>
    <property type="project" value="TreeGrafter"/>
</dbReference>
<accession>A0AA48L799</accession>
<comment type="similarity">
    <text evidence="2 12">Belongs to the CybS family.</text>
</comment>
<keyword evidence="9 12" id="KW-0472">Membrane</keyword>
<evidence type="ECO:0000256" key="6">
    <source>
        <dbReference type="ARBA" id="ARBA00022946"/>
    </source>
</evidence>
<keyword evidence="11" id="KW-0408">Iron</keyword>
<dbReference type="GeneID" id="85497105"/>
<gene>
    <name evidence="13" type="primary">SDH4</name>
    <name evidence="13" type="ORF">CcaverHIS019_0508630</name>
</gene>
<evidence type="ECO:0000256" key="5">
    <source>
        <dbReference type="ARBA" id="ARBA00022792"/>
    </source>
</evidence>
<dbReference type="SUPFAM" id="SSF81343">
    <property type="entry name" value="Fumarate reductase respiratory complex transmembrane subunits"/>
    <property type="match status" value="1"/>
</dbReference>
<keyword evidence="11" id="KW-0479">Metal-binding</keyword>
<sequence length="176" mass="18926">MSFLRTVPALRTGLGVRPFHTTRAVAVHASRVARDAPISPTETGGFKFVAGGPVLMGTVNDATTFPSPSKAEGSYHWAFERLLSASLIPLTIAAGVTSPTAHPIVDGVLGLAILSHSYIGFQACIDDYVHERKFGSLGTLCRWLLRFGTLGAAYGIYEFNTNDIGLTEFVEKLWKA</sequence>
<evidence type="ECO:0000256" key="4">
    <source>
        <dbReference type="ARBA" id="ARBA00022692"/>
    </source>
</evidence>
<proteinExistence type="inferred from homology"/>
<evidence type="ECO:0000256" key="8">
    <source>
        <dbReference type="ARBA" id="ARBA00023128"/>
    </source>
</evidence>
<dbReference type="Pfam" id="PF05328">
    <property type="entry name" value="CybS"/>
    <property type="match status" value="1"/>
</dbReference>
<evidence type="ECO:0000256" key="11">
    <source>
        <dbReference type="PIRSR" id="PIRSR607992-2"/>
    </source>
</evidence>
<evidence type="ECO:0000256" key="7">
    <source>
        <dbReference type="ARBA" id="ARBA00022989"/>
    </source>
</evidence>
<evidence type="ECO:0000256" key="2">
    <source>
        <dbReference type="ARBA" id="ARBA00007294"/>
    </source>
</evidence>
<dbReference type="CDD" id="cd03496">
    <property type="entry name" value="SQR_TypeC_CybS"/>
    <property type="match status" value="1"/>
</dbReference>
<evidence type="ECO:0000313" key="14">
    <source>
        <dbReference type="Proteomes" id="UP001233271"/>
    </source>
</evidence>
<evidence type="ECO:0000256" key="3">
    <source>
        <dbReference type="ARBA" id="ARBA00022448"/>
    </source>
</evidence>
<dbReference type="KEGG" id="ccac:CcaHIS019_0508630"/>
<dbReference type="Gene3D" id="1.20.1300.10">
    <property type="entry name" value="Fumarate reductase/succinate dehydrogenase, transmembrane subunit"/>
    <property type="match status" value="1"/>
</dbReference>
<dbReference type="GO" id="GO:0046872">
    <property type="term" value="F:metal ion binding"/>
    <property type="evidence" value="ECO:0007669"/>
    <property type="project" value="UniProtKB-KW"/>
</dbReference>
<keyword evidence="7" id="KW-1133">Transmembrane helix</keyword>
<protein>
    <recommendedName>
        <fullName evidence="12">Succinate dehydrogenase [ubiquinone] cytochrome b small subunit</fullName>
    </recommendedName>
</protein>
<organism evidence="13 14">
    <name type="scientific">Cutaneotrichosporon cavernicola</name>
    <dbReference type="NCBI Taxonomy" id="279322"/>
    <lineage>
        <taxon>Eukaryota</taxon>
        <taxon>Fungi</taxon>
        <taxon>Dikarya</taxon>
        <taxon>Basidiomycota</taxon>
        <taxon>Agaricomycotina</taxon>
        <taxon>Tremellomycetes</taxon>
        <taxon>Trichosporonales</taxon>
        <taxon>Trichosporonaceae</taxon>
        <taxon>Cutaneotrichosporon</taxon>
    </lineage>
</organism>
<dbReference type="RefSeq" id="XP_060458500.1">
    <property type="nucleotide sequence ID" value="XM_060602069.1"/>
</dbReference>
<evidence type="ECO:0000256" key="9">
    <source>
        <dbReference type="ARBA" id="ARBA00023136"/>
    </source>
</evidence>
<dbReference type="Proteomes" id="UP001233271">
    <property type="component" value="Chromosome 5"/>
</dbReference>
<keyword evidence="4" id="KW-0812">Transmembrane</keyword>
<evidence type="ECO:0000256" key="1">
    <source>
        <dbReference type="ARBA" id="ARBA00004448"/>
    </source>
</evidence>
<keyword evidence="6 12" id="KW-0809">Transit peptide</keyword>
<keyword evidence="5 12" id="KW-0999">Mitochondrion inner membrane</keyword>
<dbReference type="GO" id="GO:0020037">
    <property type="term" value="F:heme binding"/>
    <property type="evidence" value="ECO:0007669"/>
    <property type="project" value="TreeGrafter"/>
</dbReference>